<keyword evidence="10" id="KW-1133">Transmembrane helix</keyword>
<keyword evidence="4" id="KW-1003">Cell membrane</keyword>
<evidence type="ECO:0000256" key="5">
    <source>
        <dbReference type="ARBA" id="ARBA00022553"/>
    </source>
</evidence>
<dbReference type="PANTHER" id="PTHR44936:SF10">
    <property type="entry name" value="SENSOR PROTEIN RSTB"/>
    <property type="match status" value="1"/>
</dbReference>
<dbReference type="GO" id="GO:0005524">
    <property type="term" value="F:ATP binding"/>
    <property type="evidence" value="ECO:0007669"/>
    <property type="project" value="UniProtKB-KW"/>
</dbReference>
<dbReference type="CDD" id="cd00075">
    <property type="entry name" value="HATPase"/>
    <property type="match status" value="1"/>
</dbReference>
<dbReference type="InterPro" id="IPR003661">
    <property type="entry name" value="HisK_dim/P_dom"/>
</dbReference>
<feature type="domain" description="Histidine kinase" evidence="11">
    <location>
        <begin position="218"/>
        <end position="416"/>
    </location>
</feature>
<dbReference type="CDD" id="cd06225">
    <property type="entry name" value="HAMP"/>
    <property type="match status" value="1"/>
</dbReference>
<dbReference type="Gene3D" id="1.10.287.130">
    <property type="match status" value="1"/>
</dbReference>
<dbReference type="InterPro" id="IPR003660">
    <property type="entry name" value="HAMP_dom"/>
</dbReference>
<evidence type="ECO:0000256" key="8">
    <source>
        <dbReference type="ARBA" id="ARBA00022777"/>
    </source>
</evidence>
<evidence type="ECO:0000259" key="11">
    <source>
        <dbReference type="PROSITE" id="PS50109"/>
    </source>
</evidence>
<keyword evidence="9" id="KW-0067">ATP-binding</keyword>
<dbReference type="InterPro" id="IPR004358">
    <property type="entry name" value="Sig_transdc_His_kin-like_C"/>
</dbReference>
<dbReference type="PATRIC" id="fig|69279.3.peg.4237"/>
<dbReference type="eggNOG" id="COG2205">
    <property type="taxonomic scope" value="Bacteria"/>
</dbReference>
<dbReference type="InterPro" id="IPR003594">
    <property type="entry name" value="HATPase_dom"/>
</dbReference>
<feature type="domain" description="HAMP" evidence="12">
    <location>
        <begin position="158"/>
        <end position="210"/>
    </location>
</feature>
<dbReference type="PANTHER" id="PTHR44936">
    <property type="entry name" value="SENSOR PROTEIN CREC"/>
    <property type="match status" value="1"/>
</dbReference>
<reference evidence="13 14" key="1">
    <citation type="submission" date="2014-02" db="EMBL/GenBank/DDBJ databases">
        <title>Aquamicrobium defluvii Genome sequencing.</title>
        <authorList>
            <person name="Wang X."/>
        </authorList>
    </citation>
    <scope>NUCLEOTIDE SEQUENCE [LARGE SCALE GENOMIC DNA]</scope>
    <source>
        <strain evidence="13 14">W13Z1</strain>
    </source>
</reference>
<dbReference type="Proteomes" id="UP000019849">
    <property type="component" value="Unassembled WGS sequence"/>
</dbReference>
<dbReference type="RefSeq" id="WP_035031793.1">
    <property type="nucleotide sequence ID" value="NZ_KK073906.1"/>
</dbReference>
<gene>
    <name evidence="13" type="ORF">BG36_15875</name>
</gene>
<evidence type="ECO:0000256" key="10">
    <source>
        <dbReference type="SAM" id="Phobius"/>
    </source>
</evidence>
<dbReference type="Pfam" id="PF00512">
    <property type="entry name" value="HisKA"/>
    <property type="match status" value="1"/>
</dbReference>
<evidence type="ECO:0000256" key="7">
    <source>
        <dbReference type="ARBA" id="ARBA00022741"/>
    </source>
</evidence>
<organism evidence="13 14">
    <name type="scientific">Aquamicrobium defluvii</name>
    <dbReference type="NCBI Taxonomy" id="69279"/>
    <lineage>
        <taxon>Bacteria</taxon>
        <taxon>Pseudomonadati</taxon>
        <taxon>Pseudomonadota</taxon>
        <taxon>Alphaproteobacteria</taxon>
        <taxon>Hyphomicrobiales</taxon>
        <taxon>Phyllobacteriaceae</taxon>
        <taxon>Aquamicrobium</taxon>
    </lineage>
</organism>
<keyword evidence="10" id="KW-0812">Transmembrane</keyword>
<proteinExistence type="predicted"/>
<dbReference type="GO" id="GO:0005886">
    <property type="term" value="C:plasma membrane"/>
    <property type="evidence" value="ECO:0007669"/>
    <property type="project" value="UniProtKB-SubCell"/>
</dbReference>
<dbReference type="PRINTS" id="PR00344">
    <property type="entry name" value="BCTRLSENSOR"/>
</dbReference>
<dbReference type="InterPro" id="IPR005467">
    <property type="entry name" value="His_kinase_dom"/>
</dbReference>
<dbReference type="SUPFAM" id="SSF55874">
    <property type="entry name" value="ATPase domain of HSP90 chaperone/DNA topoisomerase II/histidine kinase"/>
    <property type="match status" value="1"/>
</dbReference>
<evidence type="ECO:0000313" key="13">
    <source>
        <dbReference type="EMBL" id="EXL02071.1"/>
    </source>
</evidence>
<dbReference type="SUPFAM" id="SSF158472">
    <property type="entry name" value="HAMP domain-like"/>
    <property type="match status" value="1"/>
</dbReference>
<keyword evidence="10" id="KW-0472">Membrane</keyword>
<dbReference type="PROSITE" id="PS50885">
    <property type="entry name" value="HAMP"/>
    <property type="match status" value="1"/>
</dbReference>
<comment type="caution">
    <text evidence="13">The sequence shown here is derived from an EMBL/GenBank/DDBJ whole genome shotgun (WGS) entry which is preliminary data.</text>
</comment>
<evidence type="ECO:0000256" key="3">
    <source>
        <dbReference type="ARBA" id="ARBA00012438"/>
    </source>
</evidence>
<evidence type="ECO:0000256" key="4">
    <source>
        <dbReference type="ARBA" id="ARBA00022475"/>
    </source>
</evidence>
<dbReference type="EMBL" id="JENY01000034">
    <property type="protein sequence ID" value="EXL02071.1"/>
    <property type="molecule type" value="Genomic_DNA"/>
</dbReference>
<dbReference type="InterPro" id="IPR036890">
    <property type="entry name" value="HATPase_C_sf"/>
</dbReference>
<dbReference type="SMART" id="SM00387">
    <property type="entry name" value="HATPase_c"/>
    <property type="match status" value="1"/>
</dbReference>
<feature type="transmembrane region" description="Helical" evidence="10">
    <location>
        <begin position="139"/>
        <end position="157"/>
    </location>
</feature>
<feature type="transmembrane region" description="Helical" evidence="10">
    <location>
        <begin position="9"/>
        <end position="30"/>
    </location>
</feature>
<dbReference type="SMART" id="SM00304">
    <property type="entry name" value="HAMP"/>
    <property type="match status" value="1"/>
</dbReference>
<name>A0A011U7J4_9HYPH</name>
<evidence type="ECO:0000256" key="9">
    <source>
        <dbReference type="ARBA" id="ARBA00022840"/>
    </source>
</evidence>
<evidence type="ECO:0000259" key="12">
    <source>
        <dbReference type="PROSITE" id="PS50885"/>
    </source>
</evidence>
<protein>
    <recommendedName>
        <fullName evidence="3">histidine kinase</fullName>
        <ecNumber evidence="3">2.7.13.3</ecNumber>
    </recommendedName>
</protein>
<dbReference type="InterPro" id="IPR050980">
    <property type="entry name" value="2C_sensor_his_kinase"/>
</dbReference>
<dbReference type="PROSITE" id="PS50109">
    <property type="entry name" value="HIS_KIN"/>
    <property type="match status" value="1"/>
</dbReference>
<dbReference type="SUPFAM" id="SSF47384">
    <property type="entry name" value="Homodimeric domain of signal transducing histidine kinase"/>
    <property type="match status" value="1"/>
</dbReference>
<dbReference type="EC" id="2.7.13.3" evidence="3"/>
<dbReference type="Pfam" id="PF02518">
    <property type="entry name" value="HATPase_c"/>
    <property type="match status" value="1"/>
</dbReference>
<keyword evidence="5" id="KW-0597">Phosphoprotein</keyword>
<evidence type="ECO:0000256" key="2">
    <source>
        <dbReference type="ARBA" id="ARBA00004651"/>
    </source>
</evidence>
<evidence type="ECO:0000256" key="1">
    <source>
        <dbReference type="ARBA" id="ARBA00000085"/>
    </source>
</evidence>
<dbReference type="STRING" id="69279.BG36_15875"/>
<keyword evidence="7" id="KW-0547">Nucleotide-binding</keyword>
<dbReference type="AlphaFoldDB" id="A0A011U7J4"/>
<dbReference type="GO" id="GO:0000155">
    <property type="term" value="F:phosphorelay sensor kinase activity"/>
    <property type="evidence" value="ECO:0007669"/>
    <property type="project" value="InterPro"/>
</dbReference>
<dbReference type="Gene3D" id="3.30.565.10">
    <property type="entry name" value="Histidine kinase-like ATPase, C-terminal domain"/>
    <property type="match status" value="1"/>
</dbReference>
<dbReference type="Pfam" id="PF00672">
    <property type="entry name" value="HAMP"/>
    <property type="match status" value="1"/>
</dbReference>
<dbReference type="SMART" id="SM00388">
    <property type="entry name" value="HisKA"/>
    <property type="match status" value="1"/>
</dbReference>
<keyword evidence="6" id="KW-0808">Transferase</keyword>
<evidence type="ECO:0000313" key="14">
    <source>
        <dbReference type="Proteomes" id="UP000019849"/>
    </source>
</evidence>
<comment type="catalytic activity">
    <reaction evidence="1">
        <text>ATP + protein L-histidine = ADP + protein N-phospho-L-histidine.</text>
        <dbReference type="EC" id="2.7.13.3"/>
    </reaction>
</comment>
<accession>A0A011U7J4</accession>
<dbReference type="InterPro" id="IPR036097">
    <property type="entry name" value="HisK_dim/P_sf"/>
</dbReference>
<comment type="subcellular location">
    <subcellularLocation>
        <location evidence="2">Cell membrane</location>
        <topology evidence="2">Multi-pass membrane protein</topology>
    </subcellularLocation>
</comment>
<evidence type="ECO:0000256" key="6">
    <source>
        <dbReference type="ARBA" id="ARBA00022679"/>
    </source>
</evidence>
<dbReference type="CDD" id="cd00082">
    <property type="entry name" value="HisKA"/>
    <property type="match status" value="1"/>
</dbReference>
<keyword evidence="8 13" id="KW-0418">Kinase</keyword>
<dbReference type="HOGENOM" id="CLU_000445_89_27_5"/>
<sequence length="423" mass="45974">MRGSLFLKIYLTLLASLVVVALAAATLVWLSRGEDDRGWMARRDAFIAAMLPADADIEETRLVLTRLGAALEADITVFAPDDDVVASVGNPVAFPAPGERENIRSGDDRRILSARLPDGRVVVARLGDSAFGPPRARPLLWLALIAAAIGVVAWPVVRRLTGRLERLRRGVETWGDGNLALRVPVEGKDEVAAVAASFNQAARRVEELIIAHRSLLANASHELRSPLARLRMASELHEVAPSEERRHEITRNLAELDGLVEEILLASRLDHVEEIDLGDEVDLLALAAEEGARQGIEVSGDPATVRGDALLLARLVRNLMQNALRHGEPPVHAEIRRDGEGVEIVVRDHGPGIAEAERERVFEPFYRPSGRGEHAGGWGLGLALVRQIARHHGASVRQETPADGGARFVVTFPSTRASMPHHS</sequence>